<protein>
    <submittedName>
        <fullName evidence="2">DUF1127 domain-containing protein</fullName>
    </submittedName>
</protein>
<dbReference type="InterPro" id="IPR009506">
    <property type="entry name" value="YjiS-like"/>
</dbReference>
<sequence length="91" mass="10115">MSTIDRMMNTQAFGQRSAIARIAAEVSTVAKTVKRALRNRFAMNRIADLDDHQLQDIGLKRSDVEMAAGAAGVLEDPFDFLPLSARPRLKR</sequence>
<keyword evidence="3" id="KW-1185">Reference proteome</keyword>
<accession>A0ABT8SS29</accession>
<gene>
    <name evidence="2" type="ORF">Q2T52_03425</name>
</gene>
<dbReference type="Pfam" id="PF06568">
    <property type="entry name" value="YjiS-like"/>
    <property type="match status" value="1"/>
</dbReference>
<evidence type="ECO:0000313" key="3">
    <source>
        <dbReference type="Proteomes" id="UP001169006"/>
    </source>
</evidence>
<dbReference type="Proteomes" id="UP001169006">
    <property type="component" value="Unassembled WGS sequence"/>
</dbReference>
<reference evidence="2" key="1">
    <citation type="journal article" date="2015" name="Int. J. Syst. Evol. Microbiol.">
        <title>Rhizobium oryzicola sp. nov., potential plant-growth-promoting endophytic bacteria isolated from rice roots.</title>
        <authorList>
            <person name="Zhang X.X."/>
            <person name="Gao J.S."/>
            <person name="Cao Y.H."/>
            <person name="Sheirdil R.A."/>
            <person name="Wang X.C."/>
            <person name="Zhang L."/>
        </authorList>
    </citation>
    <scope>NUCLEOTIDE SEQUENCE</scope>
    <source>
        <strain evidence="2">05753</strain>
    </source>
</reference>
<proteinExistence type="predicted"/>
<dbReference type="RefSeq" id="WP_302075265.1">
    <property type="nucleotide sequence ID" value="NZ_JAUKWQ010000001.1"/>
</dbReference>
<evidence type="ECO:0000259" key="1">
    <source>
        <dbReference type="Pfam" id="PF06568"/>
    </source>
</evidence>
<feature type="domain" description="YjiS-like" evidence="1">
    <location>
        <begin position="30"/>
        <end position="65"/>
    </location>
</feature>
<organism evidence="2 3">
    <name type="scientific">Rhizobium oryzicola</name>
    <dbReference type="NCBI Taxonomy" id="1232668"/>
    <lineage>
        <taxon>Bacteria</taxon>
        <taxon>Pseudomonadati</taxon>
        <taxon>Pseudomonadota</taxon>
        <taxon>Alphaproteobacteria</taxon>
        <taxon>Hyphomicrobiales</taxon>
        <taxon>Rhizobiaceae</taxon>
        <taxon>Rhizobium/Agrobacterium group</taxon>
        <taxon>Rhizobium</taxon>
    </lineage>
</organism>
<name>A0ABT8SS29_9HYPH</name>
<comment type="caution">
    <text evidence="2">The sequence shown here is derived from an EMBL/GenBank/DDBJ whole genome shotgun (WGS) entry which is preliminary data.</text>
</comment>
<reference evidence="2" key="2">
    <citation type="submission" date="2023-07" db="EMBL/GenBank/DDBJ databases">
        <authorList>
            <person name="Sun H."/>
        </authorList>
    </citation>
    <scope>NUCLEOTIDE SEQUENCE</scope>
    <source>
        <strain evidence="2">05753</strain>
    </source>
</reference>
<evidence type="ECO:0000313" key="2">
    <source>
        <dbReference type="EMBL" id="MDO1581136.1"/>
    </source>
</evidence>
<dbReference type="EMBL" id="JAUKWQ010000001">
    <property type="protein sequence ID" value="MDO1581136.1"/>
    <property type="molecule type" value="Genomic_DNA"/>
</dbReference>